<reference evidence="3" key="1">
    <citation type="submission" date="2016-10" db="EMBL/GenBank/DDBJ databases">
        <authorList>
            <person name="Varghese N."/>
            <person name="Submissions S."/>
        </authorList>
    </citation>
    <scope>NUCLEOTIDE SEQUENCE [LARGE SCALE GENOMIC DNA]</scope>
    <source>
        <strain evidence="3">DSM 45413</strain>
    </source>
</reference>
<dbReference type="EMBL" id="FOEE01000001">
    <property type="protein sequence ID" value="SEO49235.1"/>
    <property type="molecule type" value="Genomic_DNA"/>
</dbReference>
<dbReference type="RefSeq" id="WP_091939807.1">
    <property type="nucleotide sequence ID" value="NZ_FOEE01000001.1"/>
</dbReference>
<dbReference type="Proteomes" id="UP000198960">
    <property type="component" value="Unassembled WGS sequence"/>
</dbReference>
<dbReference type="Pfam" id="PF24696">
    <property type="entry name" value="UGSC"/>
    <property type="match status" value="1"/>
</dbReference>
<gene>
    <name evidence="2" type="ORF">SAMN05660991_00572</name>
</gene>
<sequence>MTLTAQPAGDVRTDAVVEIVNPIATPRQEEEGFDRFPPAPRLADLRGATIGFFWNGKALGDVALERVRTNLVARFPDLKFRDYIGVNGQQLRRSTPEQLDQMAAECDAIVGATADCGSCCSWLVYEMVELERRGVPTVAITAEGFVEDAHWSAKLFGCPEAPLLVTKYAITSQPESLIHEMIDAATDQAIIAFTEDPKVPDDEFVHLVPTPKTPTLRYSGSDQLDAFDQMQSDFIDKGWSDGLPLVPPTRAKVDAMIAASGRAPEEVVGYFEPGYGIGTVEKIAANAVMAGARPESMPVILAIAEAYLDPWYGLRCLSMSTGPQHPLILVSGPYAQQIGMNSGCCALGPGSVSAVNVGIGRASRLIMMNVGLCYPGISDLDTIGATGKFGACVAENEGRTPWEPYRVAKGFTADQTTVTLHGPYASSDVTDFTSATPEDLLETFAMAARNAAVTSAGIWLTAAGQGTTEGPFHADWNPLIMLAPDHAEIFRIAGWSREQVQEEFFRRARLPFSTVMHHQPPELFDNAHPHLRFLWDAPDTEVSLYRRPDQIDLYVVGQDAGRSQFWYGGTGVTTKQVVLP</sequence>
<dbReference type="OrthoDB" id="5240640at2"/>
<accession>A0A1H8Q4R3</accession>
<organism evidence="2 3">
    <name type="scientific">Trujillonella endophytica</name>
    <dbReference type="NCBI Taxonomy" id="673521"/>
    <lineage>
        <taxon>Bacteria</taxon>
        <taxon>Bacillati</taxon>
        <taxon>Actinomycetota</taxon>
        <taxon>Actinomycetes</taxon>
        <taxon>Geodermatophilales</taxon>
        <taxon>Geodermatophilaceae</taxon>
        <taxon>Trujillonella</taxon>
    </lineage>
</organism>
<evidence type="ECO:0000313" key="3">
    <source>
        <dbReference type="Proteomes" id="UP000198960"/>
    </source>
</evidence>
<protein>
    <recommendedName>
        <fullName evidence="1">UGSC-like domain-containing protein</fullName>
    </recommendedName>
</protein>
<name>A0A1H8Q4R3_9ACTN</name>
<keyword evidence="3" id="KW-1185">Reference proteome</keyword>
<dbReference type="AlphaFoldDB" id="A0A1H8Q4R3"/>
<dbReference type="STRING" id="673521.SAMN05660991_00572"/>
<feature type="domain" description="UGSC-like" evidence="1">
    <location>
        <begin position="23"/>
        <end position="193"/>
    </location>
</feature>
<evidence type="ECO:0000313" key="2">
    <source>
        <dbReference type="EMBL" id="SEO49235.1"/>
    </source>
</evidence>
<proteinExistence type="predicted"/>
<dbReference type="InterPro" id="IPR057767">
    <property type="entry name" value="UGSC-like_dom"/>
</dbReference>
<evidence type="ECO:0000259" key="1">
    <source>
        <dbReference type="Pfam" id="PF24696"/>
    </source>
</evidence>